<reference evidence="6 7" key="1">
    <citation type="submission" date="2023-08" db="EMBL/GenBank/DDBJ databases">
        <authorList>
            <person name="Folkvardsen B D."/>
            <person name="Norman A."/>
        </authorList>
    </citation>
    <scope>NUCLEOTIDE SEQUENCE [LARGE SCALE GENOMIC DNA]</scope>
    <source>
        <strain evidence="6 7">Mu0050</strain>
    </source>
</reference>
<dbReference type="Proteomes" id="UP001190466">
    <property type="component" value="Chromosome"/>
</dbReference>
<keyword evidence="1" id="KW-0805">Transcription regulation</keyword>
<evidence type="ECO:0000256" key="1">
    <source>
        <dbReference type="ARBA" id="ARBA00023015"/>
    </source>
</evidence>
<dbReference type="InterPro" id="IPR050109">
    <property type="entry name" value="HTH-type_TetR-like_transc_reg"/>
</dbReference>
<dbReference type="InterPro" id="IPR001647">
    <property type="entry name" value="HTH_TetR"/>
</dbReference>
<evidence type="ECO:0000313" key="7">
    <source>
        <dbReference type="Proteomes" id="UP001190466"/>
    </source>
</evidence>
<dbReference type="SUPFAM" id="SSF46689">
    <property type="entry name" value="Homeodomain-like"/>
    <property type="match status" value="1"/>
</dbReference>
<dbReference type="EMBL" id="OY726395">
    <property type="protein sequence ID" value="CAJ1581314.1"/>
    <property type="molecule type" value="Genomic_DNA"/>
</dbReference>
<evidence type="ECO:0000313" key="6">
    <source>
        <dbReference type="EMBL" id="CAJ1581314.1"/>
    </source>
</evidence>
<dbReference type="InterPro" id="IPR041586">
    <property type="entry name" value="PsrA_TetR_C"/>
</dbReference>
<dbReference type="RefSeq" id="WP_316515679.1">
    <property type="nucleotide sequence ID" value="NZ_OY726395.1"/>
</dbReference>
<keyword evidence="3" id="KW-0804">Transcription</keyword>
<accession>A0ABM9MBP9</accession>
<keyword evidence="2 4" id="KW-0238">DNA-binding</keyword>
<gene>
    <name evidence="6" type="ORF">MU0050_001498</name>
</gene>
<dbReference type="PROSITE" id="PS50977">
    <property type="entry name" value="HTH_TETR_2"/>
    <property type="match status" value="1"/>
</dbReference>
<evidence type="ECO:0000259" key="5">
    <source>
        <dbReference type="PROSITE" id="PS50977"/>
    </source>
</evidence>
<dbReference type="InterPro" id="IPR009057">
    <property type="entry name" value="Homeodomain-like_sf"/>
</dbReference>
<feature type="DNA-binding region" description="H-T-H motif" evidence="4">
    <location>
        <begin position="37"/>
        <end position="56"/>
    </location>
</feature>
<name>A0ABM9MBP9_9MYCO</name>
<feature type="domain" description="HTH tetR-type" evidence="5">
    <location>
        <begin position="13"/>
        <end position="74"/>
    </location>
</feature>
<evidence type="ECO:0000256" key="3">
    <source>
        <dbReference type="ARBA" id="ARBA00023163"/>
    </source>
</evidence>
<sequence>MTATKSPRADRANETREAILSAAERLFAERGVFAVSNRQVSDQAGQGNNAAVGYHFGTKADLIRAIVRRHNEPVERLCEQMVDEVERTARTTGRPAELRDWVQCLVRPLAAHLAELSGATGTSTYARFSAQLMPDPTHRDIVSEESLASPSVLKIIEGLNRCLPDMPAEVRVERNAMARHLIVHMFAEQERARAQGDPTVRPDWDATADGLVDAITGLLLAPVTAHRAKGAQP</sequence>
<dbReference type="Gene3D" id="1.10.357.10">
    <property type="entry name" value="Tetracycline Repressor, domain 2"/>
    <property type="match status" value="1"/>
</dbReference>
<dbReference type="PANTHER" id="PTHR30055:SF234">
    <property type="entry name" value="HTH-TYPE TRANSCRIPTIONAL REGULATOR BETI"/>
    <property type="match status" value="1"/>
</dbReference>
<dbReference type="Pfam" id="PF17939">
    <property type="entry name" value="TetR_C_30"/>
    <property type="match status" value="1"/>
</dbReference>
<protein>
    <submittedName>
        <fullName evidence="6">TetR family transcriptional regulator</fullName>
    </submittedName>
</protein>
<evidence type="ECO:0000256" key="2">
    <source>
        <dbReference type="ARBA" id="ARBA00023125"/>
    </source>
</evidence>
<proteinExistence type="predicted"/>
<evidence type="ECO:0000256" key="4">
    <source>
        <dbReference type="PROSITE-ProRule" id="PRU00335"/>
    </source>
</evidence>
<dbReference type="Pfam" id="PF00440">
    <property type="entry name" value="TetR_N"/>
    <property type="match status" value="1"/>
</dbReference>
<organism evidence="6 7">
    <name type="scientific">[Mycobacterium] wendilense</name>
    <dbReference type="NCBI Taxonomy" id="3064284"/>
    <lineage>
        <taxon>Bacteria</taxon>
        <taxon>Bacillati</taxon>
        <taxon>Actinomycetota</taxon>
        <taxon>Actinomycetes</taxon>
        <taxon>Mycobacteriales</taxon>
        <taxon>Mycobacteriaceae</taxon>
        <taxon>Mycolicibacter</taxon>
    </lineage>
</organism>
<keyword evidence="7" id="KW-1185">Reference proteome</keyword>
<dbReference type="PANTHER" id="PTHR30055">
    <property type="entry name" value="HTH-TYPE TRANSCRIPTIONAL REGULATOR RUTR"/>
    <property type="match status" value="1"/>
</dbReference>